<gene>
    <name evidence="4" type="ORF">SARC_13957</name>
</gene>
<keyword evidence="3" id="KW-0812">Transmembrane</keyword>
<name>A0A0L0F9U7_9EUKA</name>
<dbReference type="eggNOG" id="KOG2978">
    <property type="taxonomic scope" value="Eukaryota"/>
</dbReference>
<dbReference type="Proteomes" id="UP000054560">
    <property type="component" value="Unassembled WGS sequence"/>
</dbReference>
<keyword evidence="3" id="KW-0472">Membrane</keyword>
<keyword evidence="5" id="KW-1185">Reference proteome</keyword>
<dbReference type="GO" id="GO:0006506">
    <property type="term" value="P:GPI anchor biosynthetic process"/>
    <property type="evidence" value="ECO:0007669"/>
    <property type="project" value="TreeGrafter"/>
</dbReference>
<evidence type="ECO:0000256" key="2">
    <source>
        <dbReference type="ARBA" id="ARBA00022679"/>
    </source>
</evidence>
<dbReference type="EMBL" id="KQ245559">
    <property type="protein sequence ID" value="KNC73485.1"/>
    <property type="molecule type" value="Genomic_DNA"/>
</dbReference>
<dbReference type="RefSeq" id="XP_014147387.1">
    <property type="nucleotide sequence ID" value="XM_014291912.1"/>
</dbReference>
<dbReference type="OrthoDB" id="2603at2759"/>
<organism evidence="4 5">
    <name type="scientific">Sphaeroforma arctica JP610</name>
    <dbReference type="NCBI Taxonomy" id="667725"/>
    <lineage>
        <taxon>Eukaryota</taxon>
        <taxon>Ichthyosporea</taxon>
        <taxon>Ichthyophonida</taxon>
        <taxon>Sphaeroforma</taxon>
    </lineage>
</organism>
<dbReference type="PANTHER" id="PTHR43398">
    <property type="entry name" value="DOLICHOL-PHOSPHATE MANNOSYLTRANSFERASE SUBUNIT 1"/>
    <property type="match status" value="1"/>
</dbReference>
<dbReference type="PANTHER" id="PTHR43398:SF1">
    <property type="entry name" value="DOLICHOL-PHOSPHATE MANNOSYLTRANSFERASE SUBUNIT 1"/>
    <property type="match status" value="1"/>
</dbReference>
<dbReference type="GO" id="GO:0006488">
    <property type="term" value="P:dolichol-linked oligosaccharide biosynthetic process"/>
    <property type="evidence" value="ECO:0007669"/>
    <property type="project" value="TreeGrafter"/>
</dbReference>
<keyword evidence="3" id="KW-1133">Transmembrane helix</keyword>
<evidence type="ECO:0000313" key="5">
    <source>
        <dbReference type="Proteomes" id="UP000054560"/>
    </source>
</evidence>
<feature type="transmembrane region" description="Helical" evidence="3">
    <location>
        <begin position="95"/>
        <end position="119"/>
    </location>
</feature>
<proteinExistence type="predicted"/>
<dbReference type="GeneID" id="25914461"/>
<protein>
    <submittedName>
        <fullName evidence="4">Uncharacterized protein</fullName>
    </submittedName>
</protein>
<dbReference type="InterPro" id="IPR039528">
    <property type="entry name" value="DPM1-like"/>
</dbReference>
<evidence type="ECO:0000313" key="4">
    <source>
        <dbReference type="EMBL" id="KNC73485.1"/>
    </source>
</evidence>
<dbReference type="GO" id="GO:0016020">
    <property type="term" value="C:membrane"/>
    <property type="evidence" value="ECO:0007669"/>
    <property type="project" value="GOC"/>
</dbReference>
<evidence type="ECO:0000256" key="3">
    <source>
        <dbReference type="SAM" id="Phobius"/>
    </source>
</evidence>
<reference evidence="4 5" key="1">
    <citation type="submission" date="2011-02" db="EMBL/GenBank/DDBJ databases">
        <title>The Genome Sequence of Sphaeroforma arctica JP610.</title>
        <authorList>
            <consortium name="The Broad Institute Genome Sequencing Platform"/>
            <person name="Russ C."/>
            <person name="Cuomo C."/>
            <person name="Young S.K."/>
            <person name="Zeng Q."/>
            <person name="Gargeya S."/>
            <person name="Alvarado L."/>
            <person name="Berlin A."/>
            <person name="Chapman S.B."/>
            <person name="Chen Z."/>
            <person name="Freedman E."/>
            <person name="Gellesch M."/>
            <person name="Goldberg J."/>
            <person name="Griggs A."/>
            <person name="Gujja S."/>
            <person name="Heilman E."/>
            <person name="Heiman D."/>
            <person name="Howarth C."/>
            <person name="Mehta T."/>
            <person name="Neiman D."/>
            <person name="Pearson M."/>
            <person name="Roberts A."/>
            <person name="Saif S."/>
            <person name="Shea T."/>
            <person name="Shenoy N."/>
            <person name="Sisk P."/>
            <person name="Stolte C."/>
            <person name="Sykes S."/>
            <person name="White J."/>
            <person name="Yandava C."/>
            <person name="Burger G."/>
            <person name="Gray M.W."/>
            <person name="Holland P.W.H."/>
            <person name="King N."/>
            <person name="Lang F.B.F."/>
            <person name="Roger A.J."/>
            <person name="Ruiz-Trillo I."/>
            <person name="Haas B."/>
            <person name="Nusbaum C."/>
            <person name="Birren B."/>
        </authorList>
    </citation>
    <scope>NUCLEOTIDE SEQUENCE [LARGE SCALE GENOMIC DNA]</scope>
    <source>
        <strain evidence="4 5">JP610</strain>
    </source>
</reference>
<sequence>MRRIISSGATLLAAPLVRVHDPMSGFFAMKKDVTAKGYRLNPTGFKIALEIMVKSSPIHIIEVPFTFIDRAVGTSKLSAKTQIQYVRQLMSLYWFAYPLTVITLVLLALAALGFMYLYLTKNRIRSSMSLPTPL</sequence>
<keyword evidence="1" id="KW-0328">Glycosyltransferase</keyword>
<accession>A0A0L0F9U7</accession>
<dbReference type="GO" id="GO:0035269">
    <property type="term" value="P:protein O-linked glycosylation via mannose"/>
    <property type="evidence" value="ECO:0007669"/>
    <property type="project" value="TreeGrafter"/>
</dbReference>
<dbReference type="GO" id="GO:0004582">
    <property type="term" value="F:dolichyl-phosphate beta-D-mannosyltransferase activity"/>
    <property type="evidence" value="ECO:0007669"/>
    <property type="project" value="InterPro"/>
</dbReference>
<dbReference type="AlphaFoldDB" id="A0A0L0F9U7"/>
<evidence type="ECO:0000256" key="1">
    <source>
        <dbReference type="ARBA" id="ARBA00022676"/>
    </source>
</evidence>
<keyword evidence="2" id="KW-0808">Transferase</keyword>
<dbReference type="STRING" id="667725.A0A0L0F9U7"/>